<comment type="caution">
    <text evidence="2">The sequence shown here is derived from an EMBL/GenBank/DDBJ whole genome shotgun (WGS) entry which is preliminary data.</text>
</comment>
<feature type="region of interest" description="Disordered" evidence="1">
    <location>
        <begin position="24"/>
        <end position="447"/>
    </location>
</feature>
<feature type="compositionally biased region" description="Basic residues" evidence="1">
    <location>
        <begin position="269"/>
        <end position="283"/>
    </location>
</feature>
<dbReference type="Proteomes" id="UP001432027">
    <property type="component" value="Unassembled WGS sequence"/>
</dbReference>
<feature type="compositionally biased region" description="Gly residues" evidence="1">
    <location>
        <begin position="422"/>
        <end position="447"/>
    </location>
</feature>
<feature type="compositionally biased region" description="Gly residues" evidence="1">
    <location>
        <begin position="186"/>
        <end position="196"/>
    </location>
</feature>
<proteinExistence type="predicted"/>
<dbReference type="AlphaFoldDB" id="A0AAV5SKJ7"/>
<feature type="compositionally biased region" description="Polar residues" evidence="1">
    <location>
        <begin position="248"/>
        <end position="268"/>
    </location>
</feature>
<name>A0AAV5SKJ7_9BILA</name>
<evidence type="ECO:0000313" key="2">
    <source>
        <dbReference type="EMBL" id="GMS80181.1"/>
    </source>
</evidence>
<feature type="non-terminal residue" evidence="2">
    <location>
        <position position="1"/>
    </location>
</feature>
<accession>A0AAV5SKJ7</accession>
<feature type="compositionally biased region" description="Pro residues" evidence="1">
    <location>
        <begin position="375"/>
        <end position="397"/>
    </location>
</feature>
<keyword evidence="3" id="KW-1185">Reference proteome</keyword>
<gene>
    <name evidence="2" type="ORF">PENTCL1PPCAC_2356</name>
</gene>
<evidence type="ECO:0000313" key="3">
    <source>
        <dbReference type="Proteomes" id="UP001432027"/>
    </source>
</evidence>
<sequence>LLPSLLPRAVAPPMHRRRPHIAIRDPHTNLPHNLPPSFGISPSTDSDDKGISHHSSSSSQFRSRDSSSRPRINGPILRTLEEQSPVPFRPYSHQTVHSEIFSHRSIDEESDRSPVISSPQEDRHSGYRSAIRREASITSPDTIVEGGRRGIRMPYQTEVEPSIQSVQDTVEESSFPAGESTPSNEFGGGRGGGGGVSPPWEQPSHPSASAPSWEAGTGTGSTRGGSVAPWEENGEGEGASWGEENKIQETTTTVNGYRQRTTPQTRNYKLSRKLNNRPRLRIRRPGEETGEKKSPIPPQYAHLTPFQNAARERYGYRSESSSFPKRFAAGSETHKAYGPRNDVSVDTGDSGLGPSVGGDPSRPPWEDNSVIETVPLPPPPPPSTSRPRPRPTPPPAPTAEETESLVVPQNSGLRPVAPPKEFGGGFGSGGGGGGGFGGGGGGGSFGG</sequence>
<dbReference type="EMBL" id="BTSX01000001">
    <property type="protein sequence ID" value="GMS80181.1"/>
    <property type="molecule type" value="Genomic_DNA"/>
</dbReference>
<organism evidence="2 3">
    <name type="scientific">Pristionchus entomophagus</name>
    <dbReference type="NCBI Taxonomy" id="358040"/>
    <lineage>
        <taxon>Eukaryota</taxon>
        <taxon>Metazoa</taxon>
        <taxon>Ecdysozoa</taxon>
        <taxon>Nematoda</taxon>
        <taxon>Chromadorea</taxon>
        <taxon>Rhabditida</taxon>
        <taxon>Rhabditina</taxon>
        <taxon>Diplogasteromorpha</taxon>
        <taxon>Diplogasteroidea</taxon>
        <taxon>Neodiplogasteridae</taxon>
        <taxon>Pristionchus</taxon>
    </lineage>
</organism>
<feature type="compositionally biased region" description="Basic and acidic residues" evidence="1">
    <location>
        <begin position="284"/>
        <end position="294"/>
    </location>
</feature>
<protein>
    <submittedName>
        <fullName evidence="2">Uncharacterized protein</fullName>
    </submittedName>
</protein>
<evidence type="ECO:0000256" key="1">
    <source>
        <dbReference type="SAM" id="MobiDB-lite"/>
    </source>
</evidence>
<reference evidence="2" key="1">
    <citation type="submission" date="2023-10" db="EMBL/GenBank/DDBJ databases">
        <title>Genome assembly of Pristionchus species.</title>
        <authorList>
            <person name="Yoshida K."/>
            <person name="Sommer R.J."/>
        </authorList>
    </citation>
    <scope>NUCLEOTIDE SEQUENCE</scope>
    <source>
        <strain evidence="2">RS0144</strain>
    </source>
</reference>
<feature type="compositionally biased region" description="Basic and acidic residues" evidence="1">
    <location>
        <begin position="120"/>
        <end position="135"/>
    </location>
</feature>
<feature type="non-terminal residue" evidence="2">
    <location>
        <position position="447"/>
    </location>
</feature>